<keyword evidence="2" id="KW-1185">Reference proteome</keyword>
<dbReference type="EMBL" id="JAEUBG010001492">
    <property type="protein sequence ID" value="KAH3686277.1"/>
    <property type="molecule type" value="Genomic_DNA"/>
</dbReference>
<protein>
    <submittedName>
        <fullName evidence="1">Uncharacterized protein</fullName>
    </submittedName>
</protein>
<comment type="caution">
    <text evidence="1">The sequence shown here is derived from an EMBL/GenBank/DDBJ whole genome shotgun (WGS) entry which is preliminary data.</text>
</comment>
<dbReference type="Proteomes" id="UP000774326">
    <property type="component" value="Unassembled WGS sequence"/>
</dbReference>
<proteinExistence type="predicted"/>
<accession>A0A9P8QB33</accession>
<gene>
    <name evidence="1" type="ORF">WICPIJ_002774</name>
</gene>
<organism evidence="1 2">
    <name type="scientific">Wickerhamomyces pijperi</name>
    <name type="common">Yeast</name>
    <name type="synonym">Pichia pijperi</name>
    <dbReference type="NCBI Taxonomy" id="599730"/>
    <lineage>
        <taxon>Eukaryota</taxon>
        <taxon>Fungi</taxon>
        <taxon>Dikarya</taxon>
        <taxon>Ascomycota</taxon>
        <taxon>Saccharomycotina</taxon>
        <taxon>Saccharomycetes</taxon>
        <taxon>Phaffomycetales</taxon>
        <taxon>Wickerhamomycetaceae</taxon>
        <taxon>Wickerhamomyces</taxon>
    </lineage>
</organism>
<sequence length="94" mass="10014">MAASSPMAVMMVTNKSLPSSKAVWMLSPNSPSGALTSSLVSPSLSIKDKKPSSMSNNWYSVLLTNGTSMLWVDGDKSSNFLEVKISVATKWTLA</sequence>
<dbReference type="AlphaFoldDB" id="A0A9P8QB33"/>
<reference evidence="1" key="2">
    <citation type="submission" date="2021-01" db="EMBL/GenBank/DDBJ databases">
        <authorList>
            <person name="Schikora-Tamarit M.A."/>
        </authorList>
    </citation>
    <scope>NUCLEOTIDE SEQUENCE</scope>
    <source>
        <strain evidence="1">CBS2887</strain>
    </source>
</reference>
<evidence type="ECO:0000313" key="1">
    <source>
        <dbReference type="EMBL" id="KAH3686277.1"/>
    </source>
</evidence>
<evidence type="ECO:0000313" key="2">
    <source>
        <dbReference type="Proteomes" id="UP000774326"/>
    </source>
</evidence>
<reference evidence="1" key="1">
    <citation type="journal article" date="2021" name="Open Biol.">
        <title>Shared evolutionary footprints suggest mitochondrial oxidative damage underlies multiple complex I losses in fungi.</title>
        <authorList>
            <person name="Schikora-Tamarit M.A."/>
            <person name="Marcet-Houben M."/>
            <person name="Nosek J."/>
            <person name="Gabaldon T."/>
        </authorList>
    </citation>
    <scope>NUCLEOTIDE SEQUENCE</scope>
    <source>
        <strain evidence="1">CBS2887</strain>
    </source>
</reference>
<name>A0A9P8QB33_WICPI</name>